<name>A0A1H5Y8K9_9BACT</name>
<dbReference type="AlphaFoldDB" id="A0A1H5Y8K9"/>
<keyword evidence="1" id="KW-1133">Transmembrane helix</keyword>
<proteinExistence type="predicted"/>
<evidence type="ECO:0000313" key="2">
    <source>
        <dbReference type="EMBL" id="SEG20125.1"/>
    </source>
</evidence>
<reference evidence="2 3" key="1">
    <citation type="submission" date="2016-10" db="EMBL/GenBank/DDBJ databases">
        <authorList>
            <person name="de Groot N.N."/>
        </authorList>
    </citation>
    <scope>NUCLEOTIDE SEQUENCE [LARGE SCALE GENOMIC DNA]</scope>
    <source>
        <strain evidence="2 3">DSM 22489</strain>
    </source>
</reference>
<organism evidence="2 3">
    <name type="scientific">Bryocella elongata</name>
    <dbReference type="NCBI Taxonomy" id="863522"/>
    <lineage>
        <taxon>Bacteria</taxon>
        <taxon>Pseudomonadati</taxon>
        <taxon>Acidobacteriota</taxon>
        <taxon>Terriglobia</taxon>
        <taxon>Terriglobales</taxon>
        <taxon>Acidobacteriaceae</taxon>
        <taxon>Bryocella</taxon>
    </lineage>
</organism>
<keyword evidence="1" id="KW-0472">Membrane</keyword>
<evidence type="ECO:0000256" key="1">
    <source>
        <dbReference type="SAM" id="Phobius"/>
    </source>
</evidence>
<gene>
    <name evidence="2" type="ORF">SAMN05421819_2169</name>
</gene>
<feature type="transmembrane region" description="Helical" evidence="1">
    <location>
        <begin position="24"/>
        <end position="44"/>
    </location>
</feature>
<evidence type="ECO:0000313" key="3">
    <source>
        <dbReference type="Proteomes" id="UP000236728"/>
    </source>
</evidence>
<dbReference type="EMBL" id="FNVA01000003">
    <property type="protein sequence ID" value="SEG20125.1"/>
    <property type="molecule type" value="Genomic_DNA"/>
</dbReference>
<protein>
    <submittedName>
        <fullName evidence="2">Uncharacterized protein</fullName>
    </submittedName>
</protein>
<accession>A0A1H5Y8K9</accession>
<keyword evidence="3" id="KW-1185">Reference proteome</keyword>
<keyword evidence="1" id="KW-0812">Transmembrane</keyword>
<sequence length="129" mass="15346">MTTRHEREAQHDRLCAFAWRGHRFWWWAKMTSPLWFIALVWLILTRMPRYGPARTTGELVILAMVGVCVAVDWKVSEFRCPRCHLPYYRQGILAWMRFLLRSGLLNYNPFQRSCQHCGLKKWACGSQQS</sequence>
<dbReference type="Proteomes" id="UP000236728">
    <property type="component" value="Unassembled WGS sequence"/>
</dbReference>